<dbReference type="RefSeq" id="WP_052405582.1">
    <property type="nucleotide sequence ID" value="NZ_BBLU01000003.1"/>
</dbReference>
<evidence type="ECO:0000256" key="5">
    <source>
        <dbReference type="SAM" id="Phobius"/>
    </source>
</evidence>
<evidence type="ECO:0000256" key="3">
    <source>
        <dbReference type="ARBA" id="ARBA00022989"/>
    </source>
</evidence>
<evidence type="ECO:0000313" key="8">
    <source>
        <dbReference type="Proteomes" id="UP000183315"/>
    </source>
</evidence>
<dbReference type="AlphaFoldDB" id="A0A1H6WG01"/>
<evidence type="ECO:0000256" key="4">
    <source>
        <dbReference type="ARBA" id="ARBA00023136"/>
    </source>
</evidence>
<proteinExistence type="predicted"/>
<evidence type="ECO:0000256" key="2">
    <source>
        <dbReference type="ARBA" id="ARBA00022692"/>
    </source>
</evidence>
<keyword evidence="3 5" id="KW-1133">Transmembrane helix</keyword>
<accession>A0A1H6WG01</accession>
<evidence type="ECO:0000256" key="1">
    <source>
        <dbReference type="ARBA" id="ARBA00004141"/>
    </source>
</evidence>
<comment type="subcellular location">
    <subcellularLocation>
        <location evidence="1">Membrane</location>
        <topology evidence="1">Multi-pass membrane protein</topology>
    </subcellularLocation>
</comment>
<dbReference type="STRING" id="1043493.SAMN05421637_0824"/>
<gene>
    <name evidence="7" type="ORF">SAMN05421637_0824</name>
</gene>
<dbReference type="Proteomes" id="UP000183315">
    <property type="component" value="Unassembled WGS sequence"/>
</dbReference>
<evidence type="ECO:0000313" key="7">
    <source>
        <dbReference type="EMBL" id="SEJ11432.1"/>
    </source>
</evidence>
<feature type="transmembrane region" description="Helical" evidence="5">
    <location>
        <begin position="84"/>
        <end position="102"/>
    </location>
</feature>
<keyword evidence="2 5" id="KW-0812">Transmembrane</keyword>
<keyword evidence="4 5" id="KW-0472">Membrane</keyword>
<dbReference type="InterPro" id="IPR049453">
    <property type="entry name" value="Memb_transporter_dom"/>
</dbReference>
<protein>
    <submittedName>
        <fullName evidence="7">Fusaric acid resistance protein-like</fullName>
    </submittedName>
</protein>
<dbReference type="Pfam" id="PF13515">
    <property type="entry name" value="FUSC_2"/>
    <property type="match status" value="1"/>
</dbReference>
<feature type="domain" description="Integral membrane bound transporter" evidence="6">
    <location>
        <begin position="5"/>
        <end position="125"/>
    </location>
</feature>
<dbReference type="EMBL" id="FNZI01000002">
    <property type="protein sequence ID" value="SEJ11432.1"/>
    <property type="molecule type" value="Genomic_DNA"/>
</dbReference>
<name>A0A1H6WG01_9MICO</name>
<dbReference type="eggNOG" id="COG4129">
    <property type="taxonomic scope" value="Bacteria"/>
</dbReference>
<sequence>MSYLAIDPARAYWTVGAGLAVIGAHPGRGRAARRGIHRIVGTAVGAALYVAVAGWVTLPPWVLVLLIGALQFCAQMLVVRNYALALVFITPTVLIIVGAARGEDPTIVVVMERVIDTVAGGLLGAATGLVHRRR</sequence>
<keyword evidence="8" id="KW-1185">Reference proteome</keyword>
<organism evidence="7 8">
    <name type="scientific">Demequina mangrovi</name>
    <dbReference type="NCBI Taxonomy" id="1043493"/>
    <lineage>
        <taxon>Bacteria</taxon>
        <taxon>Bacillati</taxon>
        <taxon>Actinomycetota</taxon>
        <taxon>Actinomycetes</taxon>
        <taxon>Micrococcales</taxon>
        <taxon>Demequinaceae</taxon>
        <taxon>Demequina</taxon>
    </lineage>
</organism>
<reference evidence="8" key="1">
    <citation type="submission" date="2016-10" db="EMBL/GenBank/DDBJ databases">
        <authorList>
            <person name="Varghese N."/>
        </authorList>
    </citation>
    <scope>NUCLEOTIDE SEQUENCE [LARGE SCALE GENOMIC DNA]</scope>
    <source>
        <strain evidence="8">DSM 24868</strain>
    </source>
</reference>
<feature type="transmembrane region" description="Helical" evidence="5">
    <location>
        <begin position="114"/>
        <end position="131"/>
    </location>
</feature>
<dbReference type="GO" id="GO:0016020">
    <property type="term" value="C:membrane"/>
    <property type="evidence" value="ECO:0007669"/>
    <property type="project" value="UniProtKB-SubCell"/>
</dbReference>
<evidence type="ECO:0000259" key="6">
    <source>
        <dbReference type="Pfam" id="PF13515"/>
    </source>
</evidence>